<feature type="transmembrane region" description="Helical" evidence="5">
    <location>
        <begin position="128"/>
        <end position="146"/>
    </location>
</feature>
<dbReference type="PANTHER" id="PTHR37422:SF13">
    <property type="entry name" value="LIPOPOLYSACCHARIDE BIOSYNTHESIS PROTEIN PA4999-RELATED"/>
    <property type="match status" value="1"/>
</dbReference>
<evidence type="ECO:0000256" key="4">
    <source>
        <dbReference type="ARBA" id="ARBA00023136"/>
    </source>
</evidence>
<feature type="transmembrane region" description="Helical" evidence="5">
    <location>
        <begin position="166"/>
        <end position="189"/>
    </location>
</feature>
<dbReference type="GO" id="GO:0016020">
    <property type="term" value="C:membrane"/>
    <property type="evidence" value="ECO:0007669"/>
    <property type="project" value="UniProtKB-SubCell"/>
</dbReference>
<dbReference type="InterPro" id="IPR007016">
    <property type="entry name" value="O-antigen_ligase-rel_domated"/>
</dbReference>
<keyword evidence="8" id="KW-0436">Ligase</keyword>
<dbReference type="Pfam" id="PF19358">
    <property type="entry name" value="DUF5935"/>
    <property type="match status" value="1"/>
</dbReference>
<keyword evidence="9" id="KW-1185">Reference proteome</keyword>
<feature type="transmembrane region" description="Helical" evidence="5">
    <location>
        <begin position="105"/>
        <end position="121"/>
    </location>
</feature>
<feature type="transmembrane region" description="Helical" evidence="5">
    <location>
        <begin position="76"/>
        <end position="99"/>
    </location>
</feature>
<feature type="transmembrane region" description="Helical" evidence="5">
    <location>
        <begin position="408"/>
        <end position="430"/>
    </location>
</feature>
<dbReference type="PANTHER" id="PTHR37422">
    <property type="entry name" value="TEICHURONIC ACID BIOSYNTHESIS PROTEIN TUAE"/>
    <property type="match status" value="1"/>
</dbReference>
<evidence type="ECO:0000256" key="3">
    <source>
        <dbReference type="ARBA" id="ARBA00022989"/>
    </source>
</evidence>
<feature type="transmembrane region" description="Helical" evidence="5">
    <location>
        <begin position="244"/>
        <end position="260"/>
    </location>
</feature>
<dbReference type="Pfam" id="PF04932">
    <property type="entry name" value="Wzy_C"/>
    <property type="match status" value="1"/>
</dbReference>
<keyword evidence="3 5" id="KW-1133">Transmembrane helix</keyword>
<proteinExistence type="predicted"/>
<feature type="domain" description="DUF5935" evidence="7">
    <location>
        <begin position="1"/>
        <end position="193"/>
    </location>
</feature>
<dbReference type="AlphaFoldDB" id="A0A2P7QLD8"/>
<protein>
    <submittedName>
        <fullName evidence="8">Putative O-glycosylation ligase, exosortase A system-associated</fullName>
    </submittedName>
</protein>
<feature type="transmembrane region" description="Helical" evidence="5">
    <location>
        <begin position="43"/>
        <end position="64"/>
    </location>
</feature>
<dbReference type="InterPro" id="IPR045979">
    <property type="entry name" value="DUF5935"/>
</dbReference>
<feature type="transmembrane region" description="Helical" evidence="5">
    <location>
        <begin position="201"/>
        <end position="217"/>
    </location>
</feature>
<evidence type="ECO:0000256" key="1">
    <source>
        <dbReference type="ARBA" id="ARBA00004141"/>
    </source>
</evidence>
<feature type="transmembrane region" description="Helical" evidence="5">
    <location>
        <begin position="223"/>
        <end position="239"/>
    </location>
</feature>
<dbReference type="InterPro" id="IPR051533">
    <property type="entry name" value="WaaL-like"/>
</dbReference>
<dbReference type="RefSeq" id="WP_106513970.1">
    <property type="nucleotide sequence ID" value="NZ_PXYI01000005.1"/>
</dbReference>
<gene>
    <name evidence="8" type="ORF">C7I55_15720</name>
</gene>
<dbReference type="GO" id="GO:0016874">
    <property type="term" value="F:ligase activity"/>
    <property type="evidence" value="ECO:0007669"/>
    <property type="project" value="UniProtKB-KW"/>
</dbReference>
<feature type="domain" description="O-antigen ligase-related" evidence="6">
    <location>
        <begin position="208"/>
        <end position="358"/>
    </location>
</feature>
<evidence type="ECO:0000313" key="8">
    <source>
        <dbReference type="EMBL" id="PSJ38776.1"/>
    </source>
</evidence>
<comment type="caution">
    <text evidence="8">The sequence shown here is derived from an EMBL/GenBank/DDBJ whole genome shotgun (WGS) entry which is preliminary data.</text>
</comment>
<evidence type="ECO:0000313" key="9">
    <source>
        <dbReference type="Proteomes" id="UP000241167"/>
    </source>
</evidence>
<name>A0A2P7QLD8_9SPHN</name>
<evidence type="ECO:0000256" key="2">
    <source>
        <dbReference type="ARBA" id="ARBA00022692"/>
    </source>
</evidence>
<dbReference type="EMBL" id="PXYI01000005">
    <property type="protein sequence ID" value="PSJ38776.1"/>
    <property type="molecule type" value="Genomic_DNA"/>
</dbReference>
<evidence type="ECO:0000256" key="5">
    <source>
        <dbReference type="SAM" id="Phobius"/>
    </source>
</evidence>
<evidence type="ECO:0000259" key="6">
    <source>
        <dbReference type="Pfam" id="PF04932"/>
    </source>
</evidence>
<dbReference type="OrthoDB" id="9772644at2"/>
<sequence>MRDIGIILFLVALLGLGVRRPFLFTLAYIYVDSVSPHRISYYLLNSIPLSMIVAVLAIGGWALLDDKKGLRITVFQGLLLALIVYAAWTTGNAVAPLPAQDKWDWVWKSLLFAAFLPLAVRTRLRLEASLLFLILSAAVIIISAGIKTVAGGGGYGRLNLLVDTNTGLYEGSTISTIAIALVPLILWFARHGTIFPPDRRVRLFCAALVFACLLIPVGTEARTGLVCIAVLAVLMLRDVKRRFLYAGLVAFLGLLAMPLLPQSFQERMGLIQGHAQDSSAASRIAVWQWTLDFAREHPTGGGFGAYHINKLEVQTTQLVEEGGVQRVVEQKLIDEGRAWHSAYFEMLGEQGYPGLLWLFLVHGSVMLRMELIRRRYRNATGDKAWIAPLATALQHFQIIYMVGAVFVAIALTPFILLMLGVQTGFALIVARREQADRGLGRWARPAPAASRPLEQPA</sequence>
<feature type="transmembrane region" description="Helical" evidence="5">
    <location>
        <begin position="354"/>
        <end position="372"/>
    </location>
</feature>
<keyword evidence="4 5" id="KW-0472">Membrane</keyword>
<accession>A0A2P7QLD8</accession>
<comment type="subcellular location">
    <subcellularLocation>
        <location evidence="1">Membrane</location>
        <topology evidence="1">Multi-pass membrane protein</topology>
    </subcellularLocation>
</comment>
<keyword evidence="2 5" id="KW-0812">Transmembrane</keyword>
<dbReference type="Proteomes" id="UP000241167">
    <property type="component" value="Unassembled WGS sequence"/>
</dbReference>
<reference evidence="8 9" key="1">
    <citation type="submission" date="2018-03" db="EMBL/GenBank/DDBJ databases">
        <title>The draft genome of Sphingosinicella sp. GL-C-18.</title>
        <authorList>
            <person name="Liu L."/>
            <person name="Li L."/>
            <person name="Liang L."/>
            <person name="Zhang X."/>
            <person name="Wang T."/>
        </authorList>
    </citation>
    <scope>NUCLEOTIDE SEQUENCE [LARGE SCALE GENOMIC DNA]</scope>
    <source>
        <strain evidence="8 9">GL-C-18</strain>
    </source>
</reference>
<evidence type="ECO:0000259" key="7">
    <source>
        <dbReference type="Pfam" id="PF19358"/>
    </source>
</evidence>
<organism evidence="8 9">
    <name type="scientific">Allosphingosinicella deserti</name>
    <dbReference type="NCBI Taxonomy" id="2116704"/>
    <lineage>
        <taxon>Bacteria</taxon>
        <taxon>Pseudomonadati</taxon>
        <taxon>Pseudomonadota</taxon>
        <taxon>Alphaproteobacteria</taxon>
        <taxon>Sphingomonadales</taxon>
        <taxon>Sphingomonadaceae</taxon>
        <taxon>Allosphingosinicella</taxon>
    </lineage>
</organism>